<dbReference type="AlphaFoldDB" id="A0AA90H4B2"/>
<accession>A0AA90H4B2</accession>
<dbReference type="RefSeq" id="WP_271316463.1">
    <property type="nucleotide sequence ID" value="NZ_JABXJJ020000001.1"/>
</dbReference>
<comment type="caution">
    <text evidence="2">The sequence shown here is derived from an EMBL/GenBank/DDBJ whole genome shotgun (WGS) entry which is preliminary data.</text>
</comment>
<proteinExistence type="predicted"/>
<gene>
    <name evidence="2" type="ORF">POF50_000915</name>
</gene>
<evidence type="ECO:0000256" key="1">
    <source>
        <dbReference type="SAM" id="MobiDB-lite"/>
    </source>
</evidence>
<name>A0AA90H4B2_9ACTN</name>
<evidence type="ECO:0000313" key="2">
    <source>
        <dbReference type="EMBL" id="MDI5967927.1"/>
    </source>
</evidence>
<protein>
    <submittedName>
        <fullName evidence="2">Uncharacterized protein</fullName>
    </submittedName>
</protein>
<organism evidence="2">
    <name type="scientific">Streptantibioticus silvisoli</name>
    <dbReference type="NCBI Taxonomy" id="2705255"/>
    <lineage>
        <taxon>Bacteria</taxon>
        <taxon>Bacillati</taxon>
        <taxon>Actinomycetota</taxon>
        <taxon>Actinomycetes</taxon>
        <taxon>Kitasatosporales</taxon>
        <taxon>Streptomycetaceae</taxon>
        <taxon>Streptantibioticus</taxon>
    </lineage>
</organism>
<sequence length="54" mass="5662">MAAWGQAAFAERRTAGASDIGVTGMSGQEPMRLREAPVHLIEGCARHDGRAGNP</sequence>
<reference evidence="2" key="1">
    <citation type="submission" date="2023-05" db="EMBL/GenBank/DDBJ databases">
        <title>Streptantibioticus silvisoli sp. nov., acidotolerant actinomycetes 1 from pine litter.</title>
        <authorList>
            <person name="Swiecimska M."/>
            <person name="Golinska P."/>
            <person name="Sangal V."/>
            <person name="Wachnowicz B."/>
            <person name="Goodfellow M."/>
        </authorList>
    </citation>
    <scope>NUCLEOTIDE SEQUENCE</scope>
    <source>
        <strain evidence="2">SL13</strain>
    </source>
</reference>
<dbReference type="EMBL" id="JABXJJ020000001">
    <property type="protein sequence ID" value="MDI5967927.1"/>
    <property type="molecule type" value="Genomic_DNA"/>
</dbReference>
<feature type="region of interest" description="Disordered" evidence="1">
    <location>
        <begin position="1"/>
        <end position="30"/>
    </location>
</feature>